<evidence type="ECO:0000313" key="2">
    <source>
        <dbReference type="Proteomes" id="UP001154282"/>
    </source>
</evidence>
<dbReference type="EMBL" id="CAMGYJ010000004">
    <property type="protein sequence ID" value="CAI0397071.1"/>
    <property type="molecule type" value="Genomic_DNA"/>
</dbReference>
<proteinExistence type="predicted"/>
<evidence type="ECO:0000313" key="1">
    <source>
        <dbReference type="EMBL" id="CAI0397071.1"/>
    </source>
</evidence>
<comment type="caution">
    <text evidence="1">The sequence shown here is derived from an EMBL/GenBank/DDBJ whole genome shotgun (WGS) entry which is preliminary data.</text>
</comment>
<gene>
    <name evidence="1" type="ORF">LITE_LOCUS9403</name>
</gene>
<accession>A0AAV0IHX3</accession>
<name>A0AAV0IHX3_9ROSI</name>
<keyword evidence="2" id="KW-1185">Reference proteome</keyword>
<dbReference type="AlphaFoldDB" id="A0AAV0IHX3"/>
<dbReference type="Proteomes" id="UP001154282">
    <property type="component" value="Unassembled WGS sequence"/>
</dbReference>
<organism evidence="1 2">
    <name type="scientific">Linum tenue</name>
    <dbReference type="NCBI Taxonomy" id="586396"/>
    <lineage>
        <taxon>Eukaryota</taxon>
        <taxon>Viridiplantae</taxon>
        <taxon>Streptophyta</taxon>
        <taxon>Embryophyta</taxon>
        <taxon>Tracheophyta</taxon>
        <taxon>Spermatophyta</taxon>
        <taxon>Magnoliopsida</taxon>
        <taxon>eudicotyledons</taxon>
        <taxon>Gunneridae</taxon>
        <taxon>Pentapetalae</taxon>
        <taxon>rosids</taxon>
        <taxon>fabids</taxon>
        <taxon>Malpighiales</taxon>
        <taxon>Linaceae</taxon>
        <taxon>Linum</taxon>
    </lineage>
</organism>
<protein>
    <submittedName>
        <fullName evidence="1">Uncharacterized protein</fullName>
    </submittedName>
</protein>
<sequence length="19" mass="1838">MGSGRESVGGAAVVCCNQL</sequence>
<reference evidence="1" key="1">
    <citation type="submission" date="2022-08" db="EMBL/GenBank/DDBJ databases">
        <authorList>
            <person name="Gutierrez-Valencia J."/>
        </authorList>
    </citation>
    <scope>NUCLEOTIDE SEQUENCE</scope>
</reference>